<organism evidence="2 3">
    <name type="scientific">Paracidovorax wautersii</name>
    <dbReference type="NCBI Taxonomy" id="1177982"/>
    <lineage>
        <taxon>Bacteria</taxon>
        <taxon>Pseudomonadati</taxon>
        <taxon>Pseudomonadota</taxon>
        <taxon>Betaproteobacteria</taxon>
        <taxon>Burkholderiales</taxon>
        <taxon>Comamonadaceae</taxon>
        <taxon>Paracidovorax</taxon>
    </lineage>
</organism>
<evidence type="ECO:0000313" key="3">
    <source>
        <dbReference type="Proteomes" id="UP000461670"/>
    </source>
</evidence>
<feature type="compositionally biased region" description="Basic and acidic residues" evidence="1">
    <location>
        <begin position="22"/>
        <end position="31"/>
    </location>
</feature>
<dbReference type="InterPro" id="IPR036520">
    <property type="entry name" value="UPF0759_sf"/>
</dbReference>
<sequence>MQGSLFPDDEPPAPPPRKSSKGSKDSQRAGDESEATPAGRQRRGVQAIVPTPALQALAASLPPGLHLGTSSWHFPGWKGLVWQDEHAGSKLSREGLAAYAQHPLLRSVSLDRAFYQPLSVLQYMRYAQQVPDDFRFVVKAPALVADALVRGEQGQGRQLNAAFLDPALAVESFIRPAVEGLGAKAGVLVFQISPLPARWLQDMPGLLDRLSALLAAVRQALEANVAQHGLAAAPVVAVEVRDAAFLQPGVAPQLAAVLKQHGATYCLGLHAKMPPIEDQLFMLRALWPGPMVCRWNLHRKHGAYGYEAAKALYEPFDRLHDVDERTRQELARVIQGTTSRGWPAFVTINNKAEGSAPLSVQALAELATGQGHAQRLSPR</sequence>
<dbReference type="PANTHER" id="PTHR30348:SF4">
    <property type="entry name" value="DUF72 DOMAIN-CONTAINING PROTEIN"/>
    <property type="match status" value="1"/>
</dbReference>
<accession>A0A7V8JNZ1</accession>
<proteinExistence type="predicted"/>
<dbReference type="EMBL" id="WNDQ01000061">
    <property type="protein sequence ID" value="KAF1019222.1"/>
    <property type="molecule type" value="Genomic_DNA"/>
</dbReference>
<dbReference type="Gene3D" id="3.20.20.410">
    <property type="entry name" value="Protein of unknown function UPF0759"/>
    <property type="match status" value="1"/>
</dbReference>
<dbReference type="Proteomes" id="UP000461670">
    <property type="component" value="Unassembled WGS sequence"/>
</dbReference>
<dbReference type="AlphaFoldDB" id="A0A7V8JNZ1"/>
<evidence type="ECO:0008006" key="4">
    <source>
        <dbReference type="Google" id="ProtNLM"/>
    </source>
</evidence>
<reference evidence="3" key="1">
    <citation type="journal article" date="2020" name="MBio">
        <title>Horizontal gene transfer to a defensive symbiont with a reduced genome amongst a multipartite beetle microbiome.</title>
        <authorList>
            <person name="Waterworth S.C."/>
            <person name="Florez L.V."/>
            <person name="Rees E.R."/>
            <person name="Hertweck C."/>
            <person name="Kaltenpoth M."/>
            <person name="Kwan J.C."/>
        </authorList>
    </citation>
    <scope>NUCLEOTIDE SEQUENCE [LARGE SCALE GENOMIC DNA]</scope>
</reference>
<dbReference type="InterPro" id="IPR002763">
    <property type="entry name" value="DUF72"/>
</dbReference>
<comment type="caution">
    <text evidence="2">The sequence shown here is derived from an EMBL/GenBank/DDBJ whole genome shotgun (WGS) entry which is preliminary data.</text>
</comment>
<evidence type="ECO:0000313" key="2">
    <source>
        <dbReference type="EMBL" id="KAF1019222.1"/>
    </source>
</evidence>
<evidence type="ECO:0000256" key="1">
    <source>
        <dbReference type="SAM" id="MobiDB-lite"/>
    </source>
</evidence>
<dbReference type="PANTHER" id="PTHR30348">
    <property type="entry name" value="UNCHARACTERIZED PROTEIN YECE"/>
    <property type="match status" value="1"/>
</dbReference>
<gene>
    <name evidence="2" type="ORF">GAK30_03252</name>
</gene>
<feature type="region of interest" description="Disordered" evidence="1">
    <location>
        <begin position="1"/>
        <end position="44"/>
    </location>
</feature>
<dbReference type="SUPFAM" id="SSF117396">
    <property type="entry name" value="TM1631-like"/>
    <property type="match status" value="1"/>
</dbReference>
<dbReference type="Pfam" id="PF01904">
    <property type="entry name" value="DUF72"/>
    <property type="match status" value="1"/>
</dbReference>
<name>A0A7V8JNZ1_9BURK</name>
<protein>
    <recommendedName>
        <fullName evidence="4">DUF72 domain-containing protein</fullName>
    </recommendedName>
</protein>